<dbReference type="InterPro" id="IPR007858">
    <property type="entry name" value="Dpy-30_motif"/>
</dbReference>
<comment type="subcellular location">
    <subcellularLocation>
        <location evidence="1">Nucleus</location>
    </subcellularLocation>
</comment>
<gene>
    <name evidence="5" type="primary">SDC1</name>
    <name evidence="5" type="ORF">TWF694_003064</name>
</gene>
<dbReference type="InterPro" id="IPR049629">
    <property type="entry name" value="DPY30_SDC1_DD"/>
</dbReference>
<dbReference type="EMBL" id="JAVHJO010000012">
    <property type="protein sequence ID" value="KAK6531901.1"/>
    <property type="molecule type" value="Genomic_DNA"/>
</dbReference>
<sequence>MSDPMDTDSPVPIPPQAIEQSLETVLFPPTSTSTPPPIAGRQVSRLSHPPPPIDSPVLSAAQTPSKPSPPVMSMTTTKEGTPNGGGGGGSITTSKQNANTSLGTGHVEGGEKGAGAPVRQYLNEFVTPYLLEGMKMLAKEQPPNPLETLGRYLIQRAEVNAATAALNMESSSGNVEGSAGTPKVVSSGAAAAEVKMEEAL</sequence>
<dbReference type="CDD" id="cd22965">
    <property type="entry name" value="DD_DPY30_SDC1"/>
    <property type="match status" value="1"/>
</dbReference>
<proteinExistence type="inferred from homology"/>
<evidence type="ECO:0000313" key="6">
    <source>
        <dbReference type="Proteomes" id="UP001365542"/>
    </source>
</evidence>
<evidence type="ECO:0000313" key="5">
    <source>
        <dbReference type="EMBL" id="KAK6531901.1"/>
    </source>
</evidence>
<dbReference type="Gene3D" id="1.20.890.10">
    <property type="entry name" value="cAMP-dependent protein kinase regulatory subunit, dimerization-anchoring domain"/>
    <property type="match status" value="1"/>
</dbReference>
<reference evidence="5 6" key="1">
    <citation type="submission" date="2019-10" db="EMBL/GenBank/DDBJ databases">
        <authorList>
            <person name="Palmer J.M."/>
        </authorList>
    </citation>
    <scope>NUCLEOTIDE SEQUENCE [LARGE SCALE GENOMIC DNA]</scope>
    <source>
        <strain evidence="5 6">TWF694</strain>
    </source>
</reference>
<feature type="region of interest" description="Disordered" evidence="4">
    <location>
        <begin position="1"/>
        <end position="115"/>
    </location>
</feature>
<accession>A0AAV9X1R3</accession>
<evidence type="ECO:0000256" key="3">
    <source>
        <dbReference type="ARBA" id="ARBA00023242"/>
    </source>
</evidence>
<dbReference type="GO" id="GO:0005634">
    <property type="term" value="C:nucleus"/>
    <property type="evidence" value="ECO:0007669"/>
    <property type="project" value="UniProtKB-SubCell"/>
</dbReference>
<feature type="region of interest" description="Disordered" evidence="4">
    <location>
        <begin position="170"/>
        <end position="200"/>
    </location>
</feature>
<dbReference type="Pfam" id="PF05186">
    <property type="entry name" value="Dpy-30"/>
    <property type="match status" value="1"/>
</dbReference>
<name>A0AAV9X1R3_9PEZI</name>
<feature type="compositionally biased region" description="Polar residues" evidence="4">
    <location>
        <begin position="94"/>
        <end position="103"/>
    </location>
</feature>
<protein>
    <submittedName>
        <fullName evidence="5">COMPASS (Complex proteins associated with Set1p) component</fullName>
    </submittedName>
</protein>
<dbReference type="AlphaFoldDB" id="A0AAV9X1R3"/>
<keyword evidence="3" id="KW-0539">Nucleus</keyword>
<evidence type="ECO:0000256" key="1">
    <source>
        <dbReference type="ARBA" id="ARBA00004123"/>
    </source>
</evidence>
<organism evidence="5 6">
    <name type="scientific">Orbilia ellipsospora</name>
    <dbReference type="NCBI Taxonomy" id="2528407"/>
    <lineage>
        <taxon>Eukaryota</taxon>
        <taxon>Fungi</taxon>
        <taxon>Dikarya</taxon>
        <taxon>Ascomycota</taxon>
        <taxon>Pezizomycotina</taxon>
        <taxon>Orbiliomycetes</taxon>
        <taxon>Orbiliales</taxon>
        <taxon>Orbiliaceae</taxon>
        <taxon>Orbilia</taxon>
    </lineage>
</organism>
<comment type="caution">
    <text evidence="5">The sequence shown here is derived from an EMBL/GenBank/DDBJ whole genome shotgun (WGS) entry which is preliminary data.</text>
</comment>
<comment type="similarity">
    <text evidence="2">Belongs to the dpy-30 family.</text>
</comment>
<dbReference type="Proteomes" id="UP001365542">
    <property type="component" value="Unassembled WGS sequence"/>
</dbReference>
<keyword evidence="6" id="KW-1185">Reference proteome</keyword>
<evidence type="ECO:0000256" key="4">
    <source>
        <dbReference type="SAM" id="MobiDB-lite"/>
    </source>
</evidence>
<evidence type="ECO:0000256" key="2">
    <source>
        <dbReference type="ARBA" id="ARBA00010849"/>
    </source>
</evidence>